<dbReference type="Pfam" id="PF07837">
    <property type="entry name" value="FTCD_N"/>
    <property type="match status" value="1"/>
</dbReference>
<accession>A0A367ZQ32</accession>
<dbReference type="InterPro" id="IPR004227">
    <property type="entry name" value="Formiminotransferase_cat"/>
</dbReference>
<dbReference type="PANTHER" id="PTHR12234">
    <property type="entry name" value="FORMIMINOTRANSFERASE-CYCLODEAMINASE"/>
    <property type="match status" value="1"/>
</dbReference>
<dbReference type="GO" id="GO:0030409">
    <property type="term" value="F:glutamate formimidoyltransferase activity"/>
    <property type="evidence" value="ECO:0007669"/>
    <property type="project" value="UniProtKB-EC"/>
</dbReference>
<dbReference type="PANTHER" id="PTHR12234:SF8">
    <property type="entry name" value="FORMIMINOTRANSFERASE-CYCLODEAMINASE"/>
    <property type="match status" value="1"/>
</dbReference>
<comment type="caution">
    <text evidence="10">The sequence shown here is derived from an EMBL/GenBank/DDBJ whole genome shotgun (WGS) entry which is preliminary data.</text>
</comment>
<dbReference type="InterPro" id="IPR012886">
    <property type="entry name" value="Formiminotransferase_N"/>
</dbReference>
<evidence type="ECO:0000256" key="7">
    <source>
        <dbReference type="ARBA" id="ARBA00022954"/>
    </source>
</evidence>
<dbReference type="InterPro" id="IPR051623">
    <property type="entry name" value="FTCD"/>
</dbReference>
<keyword evidence="5 10" id="KW-0808">Transferase</keyword>
<dbReference type="Gene3D" id="3.30.70.670">
    <property type="entry name" value="Formiminotransferase, C-terminal subdomain"/>
    <property type="match status" value="1"/>
</dbReference>
<keyword evidence="6" id="KW-0369">Histidine metabolism</keyword>
<dbReference type="GO" id="GO:0005542">
    <property type="term" value="F:folic acid binding"/>
    <property type="evidence" value="ECO:0007669"/>
    <property type="project" value="UniProtKB-KW"/>
</dbReference>
<dbReference type="SMART" id="SM01221">
    <property type="entry name" value="FTCD"/>
    <property type="match status" value="1"/>
</dbReference>
<feature type="domain" description="Formiminotransferase C-terminal subdomain" evidence="8">
    <location>
        <begin position="180"/>
        <end position="294"/>
    </location>
</feature>
<name>A0A367ZQ32_9BACT</name>
<dbReference type="EMBL" id="QOQW01000010">
    <property type="protein sequence ID" value="RCK79849.1"/>
    <property type="molecule type" value="Genomic_DNA"/>
</dbReference>
<organism evidence="10 11">
    <name type="scientific">Candidatus Ozemobacter sibiricus</name>
    <dbReference type="NCBI Taxonomy" id="2268124"/>
    <lineage>
        <taxon>Bacteria</taxon>
        <taxon>Candidatus Ozemobacteria</taxon>
        <taxon>Candidatus Ozemobacterales</taxon>
        <taxon>Candidatus Ozemobacteraceae</taxon>
        <taxon>Candidatus Ozemobacter</taxon>
    </lineage>
</organism>
<dbReference type="EC" id="2.1.2.5" evidence="3"/>
<comment type="subcellular location">
    <subcellularLocation>
        <location evidence="1">Cytoplasm</location>
    </subcellularLocation>
</comment>
<evidence type="ECO:0000313" key="10">
    <source>
        <dbReference type="EMBL" id="RCK79849.1"/>
    </source>
</evidence>
<reference evidence="10 11" key="1">
    <citation type="submission" date="2018-05" db="EMBL/GenBank/DDBJ databases">
        <title>A metagenomic window into the 2 km-deep terrestrial subsurface aquifer revealed taxonomically and functionally diverse microbial community comprising novel uncultured bacterial lineages.</title>
        <authorList>
            <person name="Kadnikov V.V."/>
            <person name="Mardanov A.V."/>
            <person name="Beletsky A.V."/>
            <person name="Banks D."/>
            <person name="Pimenov N.V."/>
            <person name="Frank Y.A."/>
            <person name="Karnachuk O.V."/>
            <person name="Ravin N.V."/>
        </authorList>
    </citation>
    <scope>NUCLEOTIDE SEQUENCE [LARGE SCALE GENOMIC DNA]</scope>
    <source>
        <strain evidence="10">BY5</strain>
    </source>
</reference>
<proteinExistence type="predicted"/>
<evidence type="ECO:0000256" key="6">
    <source>
        <dbReference type="ARBA" id="ARBA00022808"/>
    </source>
</evidence>
<dbReference type="NCBIfam" id="TIGR02024">
    <property type="entry name" value="FtcD"/>
    <property type="match status" value="1"/>
</dbReference>
<dbReference type="AlphaFoldDB" id="A0A367ZQ32"/>
<feature type="domain" description="Formiminotransferase N-terminal subdomain" evidence="9">
    <location>
        <begin position="2"/>
        <end position="179"/>
    </location>
</feature>
<keyword evidence="4" id="KW-0963">Cytoplasm</keyword>
<dbReference type="GO" id="GO:0005737">
    <property type="term" value="C:cytoplasm"/>
    <property type="evidence" value="ECO:0007669"/>
    <property type="project" value="UniProtKB-SubCell"/>
</dbReference>
<dbReference type="GO" id="GO:0019556">
    <property type="term" value="P:L-histidine catabolic process to glutamate and formamide"/>
    <property type="evidence" value="ECO:0007669"/>
    <property type="project" value="UniProtKB-UniPathway"/>
</dbReference>
<dbReference type="SMART" id="SM01222">
    <property type="entry name" value="FTCD_N"/>
    <property type="match status" value="1"/>
</dbReference>
<evidence type="ECO:0000256" key="3">
    <source>
        <dbReference type="ARBA" id="ARBA00012252"/>
    </source>
</evidence>
<evidence type="ECO:0000256" key="5">
    <source>
        <dbReference type="ARBA" id="ARBA00022679"/>
    </source>
</evidence>
<gene>
    <name evidence="10" type="ORF">OZSIB_4003</name>
</gene>
<evidence type="ECO:0000256" key="2">
    <source>
        <dbReference type="ARBA" id="ARBA00005082"/>
    </source>
</evidence>
<evidence type="ECO:0000313" key="11">
    <source>
        <dbReference type="Proteomes" id="UP000252355"/>
    </source>
</evidence>
<evidence type="ECO:0000256" key="4">
    <source>
        <dbReference type="ARBA" id="ARBA00022490"/>
    </source>
</evidence>
<dbReference type="InterPro" id="IPR022384">
    <property type="entry name" value="FormiminoTrfase_cat_dom_sf"/>
</dbReference>
<dbReference type="Gene3D" id="3.30.990.10">
    <property type="entry name" value="Formiminotransferase, N-terminal subdomain"/>
    <property type="match status" value="1"/>
</dbReference>
<sequence>MEIIECIPNISEGQKTEVVEYIVDAIRQTPGCFLLDFSSDADHNRSVITFIGNRTSLKTAIRELYKRALEKIDLRQHKGEHPRMGAVDVVPFVPIQDVTMEDCVALSKEVGAMIYDEFRVPVYLYEESQPNPERKNLAKIRKGEFEGLAAKMQQPEWKPDYGAAQPHVSAGASVVGARMPLIAFNVNLGTSDIKIADTIAKNVRGIGGGLMYVKAMGVELKERKIVQVSMNMVNYKKSPLFRVFEMIKSEAERYGVPVVGSEIIGLVPQDALFETAEFYLRCENYSPACVLENKINGVLYQQLPK</sequence>
<protein>
    <recommendedName>
        <fullName evidence="3">glutamate formimidoyltransferase</fullName>
        <ecNumber evidence="3">2.1.2.5</ecNumber>
    </recommendedName>
</protein>
<dbReference type="Pfam" id="PF02971">
    <property type="entry name" value="FTCD"/>
    <property type="match status" value="1"/>
</dbReference>
<dbReference type="SUPFAM" id="SSF55116">
    <property type="entry name" value="Formiminotransferase domain of formiminotransferase-cyclodeaminase"/>
    <property type="match status" value="2"/>
</dbReference>
<dbReference type="UniPathway" id="UPA00379">
    <property type="reaction ID" value="UER00555"/>
</dbReference>
<dbReference type="InterPro" id="IPR037064">
    <property type="entry name" value="Formiminotransferase_N_sf"/>
</dbReference>
<dbReference type="InterPro" id="IPR037070">
    <property type="entry name" value="Formiminotransferase_C_sf"/>
</dbReference>
<evidence type="ECO:0000256" key="1">
    <source>
        <dbReference type="ARBA" id="ARBA00004496"/>
    </source>
</evidence>
<evidence type="ECO:0000259" key="9">
    <source>
        <dbReference type="SMART" id="SM01222"/>
    </source>
</evidence>
<evidence type="ECO:0000259" key="8">
    <source>
        <dbReference type="SMART" id="SM01221"/>
    </source>
</evidence>
<keyword evidence="7" id="KW-0290">Folate-binding</keyword>
<dbReference type="Proteomes" id="UP000252355">
    <property type="component" value="Unassembled WGS sequence"/>
</dbReference>
<dbReference type="InterPro" id="IPR013802">
    <property type="entry name" value="Formiminotransferase_C"/>
</dbReference>
<comment type="pathway">
    <text evidence="2">Amino-acid degradation; L-histidine degradation into L-glutamate; L-glutamate from N-formimidoyl-L-glutamate (transferase route): step 1/1.</text>
</comment>
<dbReference type="GO" id="GO:0019557">
    <property type="term" value="P:L-histidine catabolic process to glutamate and formate"/>
    <property type="evidence" value="ECO:0007669"/>
    <property type="project" value="UniProtKB-UniPathway"/>
</dbReference>